<protein>
    <submittedName>
        <fullName evidence="2">Uncharacterized protein</fullName>
    </submittedName>
</protein>
<dbReference type="AlphaFoldDB" id="A0A915EA67"/>
<dbReference type="WBParaSite" id="jg3700">
    <property type="protein sequence ID" value="jg3700"/>
    <property type="gene ID" value="jg3700"/>
</dbReference>
<name>A0A915EA67_9BILA</name>
<reference evidence="2" key="1">
    <citation type="submission" date="2022-11" db="UniProtKB">
        <authorList>
            <consortium name="WormBaseParasite"/>
        </authorList>
    </citation>
    <scope>IDENTIFICATION</scope>
</reference>
<keyword evidence="1" id="KW-1185">Reference proteome</keyword>
<accession>A0A915EA67</accession>
<sequence>MGGLDDTDESGEMMKVAARTSVWTGSLTTALMTTRNKAQRSTYLKSPAARRRITPLPKPRRTRKPLMMRMSSRIKLEGSSASIR</sequence>
<proteinExistence type="predicted"/>
<dbReference type="Proteomes" id="UP000887574">
    <property type="component" value="Unplaced"/>
</dbReference>
<evidence type="ECO:0000313" key="1">
    <source>
        <dbReference type="Proteomes" id="UP000887574"/>
    </source>
</evidence>
<organism evidence="1 2">
    <name type="scientific">Ditylenchus dipsaci</name>
    <dbReference type="NCBI Taxonomy" id="166011"/>
    <lineage>
        <taxon>Eukaryota</taxon>
        <taxon>Metazoa</taxon>
        <taxon>Ecdysozoa</taxon>
        <taxon>Nematoda</taxon>
        <taxon>Chromadorea</taxon>
        <taxon>Rhabditida</taxon>
        <taxon>Tylenchina</taxon>
        <taxon>Tylenchomorpha</taxon>
        <taxon>Sphaerularioidea</taxon>
        <taxon>Anguinidae</taxon>
        <taxon>Anguininae</taxon>
        <taxon>Ditylenchus</taxon>
    </lineage>
</organism>
<evidence type="ECO:0000313" key="2">
    <source>
        <dbReference type="WBParaSite" id="jg3700"/>
    </source>
</evidence>